<evidence type="ECO:0000313" key="2">
    <source>
        <dbReference type="Proteomes" id="UP000251373"/>
    </source>
</evidence>
<gene>
    <name evidence="1" type="ORF">62402_10</name>
</gene>
<dbReference type="Proteomes" id="UP000251373">
    <property type="component" value="Segment"/>
</dbReference>
<evidence type="ECO:0000313" key="1">
    <source>
        <dbReference type="EMBL" id="ASZ70684.1"/>
    </source>
</evidence>
<reference evidence="1 2" key="1">
    <citation type="submission" date="2017-07" db="EMBL/GenBank/DDBJ databases">
        <title>Comparative genome analysis of members of the virulent lactococcal c2 group phages.</title>
        <authorList>
            <person name="Oliveira J."/>
        </authorList>
    </citation>
    <scope>NUCLEOTIDE SEQUENCE [LARGE SCALE GENOMIC DNA]</scope>
</reference>
<protein>
    <submittedName>
        <fullName evidence="1">Uncharacterized protein</fullName>
    </submittedName>
</protein>
<sequence length="67" mass="7580">MALTIKQLIEKLEQVEDKTGDVFIEFPSEFIIVDTVLLDNEGDIALINKKASHHCDCQKCKTSETEL</sequence>
<proteinExistence type="predicted"/>
<organism evidence="1 2">
    <name type="scientific">Lactococcus phage 62402</name>
    <dbReference type="NCBI Taxonomy" id="2024338"/>
    <lineage>
        <taxon>Viruses</taxon>
        <taxon>Duplodnaviria</taxon>
        <taxon>Heunggongvirae</taxon>
        <taxon>Uroviricota</taxon>
        <taxon>Caudoviricetes</taxon>
        <taxon>Ceduovirus</taxon>
        <taxon>Ceduovirus cv62402</taxon>
    </lineage>
</organism>
<accession>A0A2Z2RSK8</accession>
<keyword evidence="2" id="KW-1185">Reference proteome</keyword>
<dbReference type="EMBL" id="MF443119">
    <property type="protein sequence ID" value="ASZ70684.1"/>
    <property type="molecule type" value="Genomic_DNA"/>
</dbReference>
<name>A0A2Z2RSK8_9CAUD</name>